<evidence type="ECO:0000313" key="1">
    <source>
        <dbReference type="EMBL" id="MCI45310.1"/>
    </source>
</evidence>
<comment type="caution">
    <text evidence="1">The sequence shown here is derived from an EMBL/GenBank/DDBJ whole genome shotgun (WGS) entry which is preliminary data.</text>
</comment>
<reference evidence="1 2" key="1">
    <citation type="journal article" date="2018" name="Front. Plant Sci.">
        <title>Red Clover (Trifolium pratense) and Zigzag Clover (T. medium) - A Picture of Genomic Similarities and Differences.</title>
        <authorList>
            <person name="Dluhosova J."/>
            <person name="Istvanek J."/>
            <person name="Nedelnik J."/>
            <person name="Repkova J."/>
        </authorList>
    </citation>
    <scope>NUCLEOTIDE SEQUENCE [LARGE SCALE GENOMIC DNA]</scope>
    <source>
        <strain evidence="2">cv. 10/8</strain>
        <tissue evidence="1">Leaf</tissue>
    </source>
</reference>
<evidence type="ECO:0000313" key="2">
    <source>
        <dbReference type="Proteomes" id="UP000265520"/>
    </source>
</evidence>
<name>A0A392SBH0_9FABA</name>
<dbReference type="EMBL" id="LXQA010342414">
    <property type="protein sequence ID" value="MCI45310.1"/>
    <property type="molecule type" value="Genomic_DNA"/>
</dbReference>
<protein>
    <submittedName>
        <fullName evidence="1">Uncharacterized protein</fullName>
    </submittedName>
</protein>
<accession>A0A392SBH0</accession>
<sequence>GQVVVVGRALEALQWRAAASFTREEEGEVGDDHVSTPHWLFQL</sequence>
<dbReference type="Proteomes" id="UP000265520">
    <property type="component" value="Unassembled WGS sequence"/>
</dbReference>
<dbReference type="AlphaFoldDB" id="A0A392SBH0"/>
<keyword evidence="2" id="KW-1185">Reference proteome</keyword>
<feature type="non-terminal residue" evidence="1">
    <location>
        <position position="1"/>
    </location>
</feature>
<proteinExistence type="predicted"/>
<organism evidence="1 2">
    <name type="scientific">Trifolium medium</name>
    <dbReference type="NCBI Taxonomy" id="97028"/>
    <lineage>
        <taxon>Eukaryota</taxon>
        <taxon>Viridiplantae</taxon>
        <taxon>Streptophyta</taxon>
        <taxon>Embryophyta</taxon>
        <taxon>Tracheophyta</taxon>
        <taxon>Spermatophyta</taxon>
        <taxon>Magnoliopsida</taxon>
        <taxon>eudicotyledons</taxon>
        <taxon>Gunneridae</taxon>
        <taxon>Pentapetalae</taxon>
        <taxon>rosids</taxon>
        <taxon>fabids</taxon>
        <taxon>Fabales</taxon>
        <taxon>Fabaceae</taxon>
        <taxon>Papilionoideae</taxon>
        <taxon>50 kb inversion clade</taxon>
        <taxon>NPAAA clade</taxon>
        <taxon>Hologalegina</taxon>
        <taxon>IRL clade</taxon>
        <taxon>Trifolieae</taxon>
        <taxon>Trifolium</taxon>
    </lineage>
</organism>